<reference evidence="2 3" key="1">
    <citation type="submission" date="2018-06" db="EMBL/GenBank/DDBJ databases">
        <title>Freshwater and sediment microbial communities from various areas in North America, analyzing microbe dynamics in response to fracking.</title>
        <authorList>
            <person name="Lamendella R."/>
        </authorList>
    </citation>
    <scope>NUCLEOTIDE SEQUENCE [LARGE SCALE GENOMIC DNA]</scope>
    <source>
        <strain evidence="2 3">3b_TX</strain>
    </source>
</reference>
<comment type="caution">
    <text evidence="2">The sequence shown here is derived from an EMBL/GenBank/DDBJ whole genome shotgun (WGS) entry which is preliminary data.</text>
</comment>
<evidence type="ECO:0000313" key="2">
    <source>
        <dbReference type="EMBL" id="RBP69188.1"/>
    </source>
</evidence>
<sequence length="254" mass="27595">MPENARQGQPVWIDYVCQDLDTAKGFYSTVFGWDIIDQGPEFGHYHQILKGETPVGGFMRAMTMDGSPNPSIPTSWTTYLHADDIEVTYTAAVGAGAAAVTPPMAVGPLGQMAVVTDPTGAGVGLWQPREFSGFETPLTPGTPVWFELMTVDYQRATEFYRDVFAWDLAPMPGDFSYATHGSGVSAVAGICDARRWTTSSYWRVYVNVESADDAARTIVDLGGQLLDGPEDTPFGRIATVADPEGARFQLHQNL</sequence>
<dbReference type="InterPro" id="IPR052164">
    <property type="entry name" value="Anthracycline_SecMetBiosynth"/>
</dbReference>
<dbReference type="InterPro" id="IPR037523">
    <property type="entry name" value="VOC_core"/>
</dbReference>
<proteinExistence type="predicted"/>
<accession>A0A366IGT7</accession>
<dbReference type="Pfam" id="PF18029">
    <property type="entry name" value="Glyoxalase_6"/>
    <property type="match status" value="1"/>
</dbReference>
<dbReference type="Pfam" id="PF00903">
    <property type="entry name" value="Glyoxalase"/>
    <property type="match status" value="1"/>
</dbReference>
<dbReference type="CDD" id="cd07247">
    <property type="entry name" value="SgaA_N_like"/>
    <property type="match status" value="2"/>
</dbReference>
<feature type="domain" description="VOC" evidence="1">
    <location>
        <begin position="9"/>
        <end position="128"/>
    </location>
</feature>
<evidence type="ECO:0000259" key="1">
    <source>
        <dbReference type="PROSITE" id="PS51819"/>
    </source>
</evidence>
<dbReference type="InterPro" id="IPR029068">
    <property type="entry name" value="Glyas_Bleomycin-R_OHBP_Dase"/>
</dbReference>
<protein>
    <recommendedName>
        <fullName evidence="1">VOC domain-containing protein</fullName>
    </recommendedName>
</protein>
<dbReference type="InterPro" id="IPR041581">
    <property type="entry name" value="Glyoxalase_6"/>
</dbReference>
<keyword evidence="3" id="KW-1185">Reference proteome</keyword>
<name>A0A366IGT7_9MICO</name>
<dbReference type="PANTHER" id="PTHR33993">
    <property type="entry name" value="GLYOXALASE-RELATED"/>
    <property type="match status" value="1"/>
</dbReference>
<dbReference type="EMBL" id="QNSB01000014">
    <property type="protein sequence ID" value="RBP69188.1"/>
    <property type="molecule type" value="Genomic_DNA"/>
</dbReference>
<dbReference type="PANTHER" id="PTHR33993:SF14">
    <property type="entry name" value="GB|AAF24581.1"/>
    <property type="match status" value="1"/>
</dbReference>
<dbReference type="PROSITE" id="PS51819">
    <property type="entry name" value="VOC"/>
    <property type="match status" value="2"/>
</dbReference>
<dbReference type="InterPro" id="IPR004360">
    <property type="entry name" value="Glyas_Fos-R_dOase_dom"/>
</dbReference>
<dbReference type="Gene3D" id="3.10.180.10">
    <property type="entry name" value="2,3-Dihydroxybiphenyl 1,2-Dioxygenase, domain 1"/>
    <property type="match status" value="2"/>
</dbReference>
<dbReference type="SUPFAM" id="SSF54593">
    <property type="entry name" value="Glyoxalase/Bleomycin resistance protein/Dihydroxybiphenyl dioxygenase"/>
    <property type="match status" value="2"/>
</dbReference>
<dbReference type="AlphaFoldDB" id="A0A366IGT7"/>
<dbReference type="RefSeq" id="WP_113905351.1">
    <property type="nucleotide sequence ID" value="NZ_QNSB01000014.1"/>
</dbReference>
<gene>
    <name evidence="2" type="ORF">DFO65_11431</name>
</gene>
<feature type="domain" description="VOC" evidence="1">
    <location>
        <begin position="142"/>
        <end position="253"/>
    </location>
</feature>
<evidence type="ECO:0000313" key="3">
    <source>
        <dbReference type="Proteomes" id="UP000253509"/>
    </source>
</evidence>
<dbReference type="Proteomes" id="UP000253509">
    <property type="component" value="Unassembled WGS sequence"/>
</dbReference>
<organism evidence="2 3">
    <name type="scientific">Brevibacterium celere</name>
    <dbReference type="NCBI Taxonomy" id="225845"/>
    <lineage>
        <taxon>Bacteria</taxon>
        <taxon>Bacillati</taxon>
        <taxon>Actinomycetota</taxon>
        <taxon>Actinomycetes</taxon>
        <taxon>Micrococcales</taxon>
        <taxon>Brevibacteriaceae</taxon>
        <taxon>Brevibacterium</taxon>
    </lineage>
</organism>